<dbReference type="GO" id="GO:0015179">
    <property type="term" value="F:L-amino acid transmembrane transporter activity"/>
    <property type="evidence" value="ECO:0007669"/>
    <property type="project" value="TreeGrafter"/>
</dbReference>
<dbReference type="Pfam" id="PF13520">
    <property type="entry name" value="AA_permease_2"/>
    <property type="match status" value="1"/>
</dbReference>
<gene>
    <name evidence="6" type="ORF">FPZ43_10290</name>
</gene>
<protein>
    <submittedName>
        <fullName evidence="6">Amino acid permease</fullName>
    </submittedName>
</protein>
<evidence type="ECO:0000256" key="3">
    <source>
        <dbReference type="ARBA" id="ARBA00022989"/>
    </source>
</evidence>
<reference evidence="6 7" key="1">
    <citation type="submission" date="2019-07" db="EMBL/GenBank/DDBJ databases">
        <authorList>
            <person name="Kim J."/>
        </authorList>
    </citation>
    <scope>NUCLEOTIDE SEQUENCE [LARGE SCALE GENOMIC DNA]</scope>
    <source>
        <strain evidence="7">dk17</strain>
    </source>
</reference>
<sequence>MANDNSSSNMKHELSLLDGTMLVAGSMIGSGIFIVSADIIRNVGSAGWLIAVWLITGFMTLTAALSYGELSAMFPKAGGQYIYLKESYNKLVAFLYGWSFFAVIQTGTIAAVGVAFSKFTAYLIPAVSDENILFNIGSLKINAAQIVSIVLIFFLTYINTKGVKGGKLIQTTFTMTKLLSLFGLIIFGFIAFKADVWNANWADAWHMHKLNTDGTAATGDYIINAALGAIAIAMVGSIFSSDAWNSVTFVAGEMKNPKRDVALSMMFGTLIVTVIYVLANVVYTAVLPLNEIATAEKDRVAVTASTVIFGNIGTMIIAVMIMISTFGCNNGLILSGARVYYTMAKDGVFFKKTAELNKNSVPEFGLWIQAVVASLLCLSGKYGDLLDMISFVVVVFYVLTIAGVFILRAKRPDAERPYKALGYPLIPAIYILMGVAFCILLCVYKSDYVKYGLIIVLTGIPIYFISQRNVKTQQIE</sequence>
<dbReference type="PIRSF" id="PIRSF006060">
    <property type="entry name" value="AA_transporter"/>
    <property type="match status" value="1"/>
</dbReference>
<dbReference type="GO" id="GO:0016020">
    <property type="term" value="C:membrane"/>
    <property type="evidence" value="ECO:0007669"/>
    <property type="project" value="UniProtKB-SubCell"/>
</dbReference>
<keyword evidence="7" id="KW-1185">Reference proteome</keyword>
<feature type="transmembrane region" description="Helical" evidence="5">
    <location>
        <begin position="46"/>
        <end position="70"/>
    </location>
</feature>
<dbReference type="RefSeq" id="WP_146381825.1">
    <property type="nucleotide sequence ID" value="NZ_VOEJ01000004.1"/>
</dbReference>
<feature type="transmembrane region" description="Helical" evidence="5">
    <location>
        <begin position="388"/>
        <end position="409"/>
    </location>
</feature>
<feature type="transmembrane region" description="Helical" evidence="5">
    <location>
        <begin position="261"/>
        <end position="286"/>
    </location>
</feature>
<dbReference type="Gene3D" id="1.20.1740.10">
    <property type="entry name" value="Amino acid/polyamine transporter I"/>
    <property type="match status" value="1"/>
</dbReference>
<evidence type="ECO:0000256" key="5">
    <source>
        <dbReference type="SAM" id="Phobius"/>
    </source>
</evidence>
<keyword evidence="3 5" id="KW-1133">Transmembrane helix</keyword>
<dbReference type="InterPro" id="IPR002293">
    <property type="entry name" value="AA/rel_permease1"/>
</dbReference>
<feature type="transmembrane region" description="Helical" evidence="5">
    <location>
        <begin position="136"/>
        <end position="158"/>
    </location>
</feature>
<feature type="transmembrane region" description="Helical" evidence="5">
    <location>
        <begin position="178"/>
        <end position="201"/>
    </location>
</feature>
<evidence type="ECO:0000256" key="1">
    <source>
        <dbReference type="ARBA" id="ARBA00004141"/>
    </source>
</evidence>
<evidence type="ECO:0000313" key="6">
    <source>
        <dbReference type="EMBL" id="TWR29336.1"/>
    </source>
</evidence>
<organism evidence="6 7">
    <name type="scientific">Mucilaginibacter pallidiroseus</name>
    <dbReference type="NCBI Taxonomy" id="2599295"/>
    <lineage>
        <taxon>Bacteria</taxon>
        <taxon>Pseudomonadati</taxon>
        <taxon>Bacteroidota</taxon>
        <taxon>Sphingobacteriia</taxon>
        <taxon>Sphingobacteriales</taxon>
        <taxon>Sphingobacteriaceae</taxon>
        <taxon>Mucilaginibacter</taxon>
    </lineage>
</organism>
<feature type="transmembrane region" description="Helical" evidence="5">
    <location>
        <begin position="421"/>
        <end position="442"/>
    </location>
</feature>
<name>A0A563UDE5_9SPHI</name>
<evidence type="ECO:0000256" key="2">
    <source>
        <dbReference type="ARBA" id="ARBA00022692"/>
    </source>
</evidence>
<dbReference type="InterPro" id="IPR050598">
    <property type="entry name" value="AminoAcid_Transporter"/>
</dbReference>
<proteinExistence type="predicted"/>
<evidence type="ECO:0000313" key="7">
    <source>
        <dbReference type="Proteomes" id="UP000320042"/>
    </source>
</evidence>
<feature type="transmembrane region" description="Helical" evidence="5">
    <location>
        <begin position="91"/>
        <end position="116"/>
    </location>
</feature>
<feature type="transmembrane region" description="Helical" evidence="5">
    <location>
        <begin position="448"/>
        <end position="466"/>
    </location>
</feature>
<dbReference type="AlphaFoldDB" id="A0A563UDE5"/>
<feature type="transmembrane region" description="Helical" evidence="5">
    <location>
        <begin position="221"/>
        <end position="240"/>
    </location>
</feature>
<dbReference type="EMBL" id="VOEJ01000004">
    <property type="protein sequence ID" value="TWR29336.1"/>
    <property type="molecule type" value="Genomic_DNA"/>
</dbReference>
<keyword evidence="4 5" id="KW-0472">Membrane</keyword>
<dbReference type="PANTHER" id="PTHR11785">
    <property type="entry name" value="AMINO ACID TRANSPORTER"/>
    <property type="match status" value="1"/>
</dbReference>
<feature type="transmembrane region" description="Helical" evidence="5">
    <location>
        <begin position="21"/>
        <end position="40"/>
    </location>
</feature>
<keyword evidence="2 5" id="KW-0812">Transmembrane</keyword>
<evidence type="ECO:0000256" key="4">
    <source>
        <dbReference type="ARBA" id="ARBA00023136"/>
    </source>
</evidence>
<accession>A0A563UDE5</accession>
<dbReference type="OrthoDB" id="9806937at2"/>
<comment type="caution">
    <text evidence="6">The sequence shown here is derived from an EMBL/GenBank/DDBJ whole genome shotgun (WGS) entry which is preliminary data.</text>
</comment>
<dbReference type="Proteomes" id="UP000320042">
    <property type="component" value="Unassembled WGS sequence"/>
</dbReference>
<comment type="subcellular location">
    <subcellularLocation>
        <location evidence="1">Membrane</location>
        <topology evidence="1">Multi-pass membrane protein</topology>
    </subcellularLocation>
</comment>
<dbReference type="PANTHER" id="PTHR11785:SF512">
    <property type="entry name" value="SOBREMESA, ISOFORM B"/>
    <property type="match status" value="1"/>
</dbReference>
<feature type="transmembrane region" description="Helical" evidence="5">
    <location>
        <begin position="306"/>
        <end position="328"/>
    </location>
</feature>